<gene>
    <name evidence="2" type="ORF">B0H67DRAFT_550315</name>
</gene>
<dbReference type="AlphaFoldDB" id="A0AA40E2G5"/>
<organism evidence="2 3">
    <name type="scientific">Lasiosphaeris hirsuta</name>
    <dbReference type="NCBI Taxonomy" id="260670"/>
    <lineage>
        <taxon>Eukaryota</taxon>
        <taxon>Fungi</taxon>
        <taxon>Dikarya</taxon>
        <taxon>Ascomycota</taxon>
        <taxon>Pezizomycotina</taxon>
        <taxon>Sordariomycetes</taxon>
        <taxon>Sordariomycetidae</taxon>
        <taxon>Sordariales</taxon>
        <taxon>Lasiosphaeriaceae</taxon>
        <taxon>Lasiosphaeris</taxon>
    </lineage>
</organism>
<sequence>MPVPVEGIGRGLGVSLMWAVVYFLSLVLDTVVGIAIAFGWAGPYIAATVYEALVDWEILEKIQNVTKSNPRALGWRLTKERHALAITLVGALEVDAHFVEFVKEELKQPDTAYRFLKQSCMQLVPFGVHVGVPVMFYVTASIYSLIDAQARFGDNDTAHAIAFGLWYCTIILVAIMSSMVLSAGAGHIAEAATARCTSPHKGYRLRWICERRCELGNWSRKLLSGDDGKYSDVFEQHGTLPSAIVAVLILMVPLASAFTIAYLTPEIGVGCRSATVLAYAISQVLLILLWLPHSSPTLRKFRDSDNAKGLRWCSLWAISVLYYAVGSISACVTIAGTVMQMVGVYRNCLCKAGLLYGLTTAHHGWDTVEVKLSTDTQADRDQAQYWMVLGGSVVAWLVVLCTVVGWHRVRMRQRCLALIDTLR</sequence>
<feature type="transmembrane region" description="Helical" evidence="1">
    <location>
        <begin position="158"/>
        <end position="181"/>
    </location>
</feature>
<evidence type="ECO:0000313" key="3">
    <source>
        <dbReference type="Proteomes" id="UP001172102"/>
    </source>
</evidence>
<dbReference type="EMBL" id="JAUKUA010000002">
    <property type="protein sequence ID" value="KAK0724580.1"/>
    <property type="molecule type" value="Genomic_DNA"/>
</dbReference>
<keyword evidence="1" id="KW-1133">Transmembrane helix</keyword>
<keyword evidence="1" id="KW-0472">Membrane</keyword>
<keyword evidence="1" id="KW-0812">Transmembrane</keyword>
<keyword evidence="3" id="KW-1185">Reference proteome</keyword>
<proteinExistence type="predicted"/>
<evidence type="ECO:0000313" key="2">
    <source>
        <dbReference type="EMBL" id="KAK0724580.1"/>
    </source>
</evidence>
<evidence type="ECO:0000256" key="1">
    <source>
        <dbReference type="SAM" id="Phobius"/>
    </source>
</evidence>
<protein>
    <submittedName>
        <fullName evidence="2">Uncharacterized protein</fullName>
    </submittedName>
</protein>
<dbReference type="Proteomes" id="UP001172102">
    <property type="component" value="Unassembled WGS sequence"/>
</dbReference>
<feature type="transmembrane region" description="Helical" evidence="1">
    <location>
        <begin position="276"/>
        <end position="292"/>
    </location>
</feature>
<accession>A0AA40E2G5</accession>
<reference evidence="2" key="1">
    <citation type="submission" date="2023-06" db="EMBL/GenBank/DDBJ databases">
        <title>Genome-scale phylogeny and comparative genomics of the fungal order Sordariales.</title>
        <authorList>
            <consortium name="Lawrence Berkeley National Laboratory"/>
            <person name="Hensen N."/>
            <person name="Bonometti L."/>
            <person name="Westerberg I."/>
            <person name="Brannstrom I.O."/>
            <person name="Guillou S."/>
            <person name="Cros-Aarteil S."/>
            <person name="Calhoun S."/>
            <person name="Haridas S."/>
            <person name="Kuo A."/>
            <person name="Mondo S."/>
            <person name="Pangilinan J."/>
            <person name="Riley R."/>
            <person name="Labutti K."/>
            <person name="Andreopoulos B."/>
            <person name="Lipzen A."/>
            <person name="Chen C."/>
            <person name="Yanf M."/>
            <person name="Daum C."/>
            <person name="Ng V."/>
            <person name="Clum A."/>
            <person name="Steindorff A."/>
            <person name="Ohm R."/>
            <person name="Martin F."/>
            <person name="Silar P."/>
            <person name="Natvig D."/>
            <person name="Lalanne C."/>
            <person name="Gautier V."/>
            <person name="Ament-Velasquez S.L."/>
            <person name="Kruys A."/>
            <person name="Hutchinson M.I."/>
            <person name="Powell A.J."/>
            <person name="Barry K."/>
            <person name="Miller A.N."/>
            <person name="Grigoriev I.V."/>
            <person name="Debuchy R."/>
            <person name="Gladieux P."/>
            <person name="Thoren M.H."/>
            <person name="Johannesson H."/>
        </authorList>
    </citation>
    <scope>NUCLEOTIDE SEQUENCE</scope>
    <source>
        <strain evidence="2">SMH4607-1</strain>
    </source>
</reference>
<feature type="transmembrane region" description="Helical" evidence="1">
    <location>
        <begin position="243"/>
        <end position="264"/>
    </location>
</feature>
<feature type="transmembrane region" description="Helical" evidence="1">
    <location>
        <begin position="20"/>
        <end position="41"/>
    </location>
</feature>
<comment type="caution">
    <text evidence="2">The sequence shown here is derived from an EMBL/GenBank/DDBJ whole genome shotgun (WGS) entry which is preliminary data.</text>
</comment>
<feature type="transmembrane region" description="Helical" evidence="1">
    <location>
        <begin position="123"/>
        <end position="146"/>
    </location>
</feature>
<feature type="transmembrane region" description="Helical" evidence="1">
    <location>
        <begin position="313"/>
        <end position="335"/>
    </location>
</feature>
<feature type="transmembrane region" description="Helical" evidence="1">
    <location>
        <begin position="385"/>
        <end position="406"/>
    </location>
</feature>
<name>A0AA40E2G5_9PEZI</name>